<sequence length="139" mass="15634">MPKWLPLMCLCILPACALFKRPPRPVHAPAEEASRFEFPMGMPEEGRVILRRPLAQAVQLAMEDFLPWDMKLPPGDRPGGECLYRRDSYDVTAAPYENGVILVSISLDPDACERKGAPQDMGARYAIDSKTWRILAVQH</sequence>
<accession>A0A250K4I2</accession>
<dbReference type="EMBL" id="CP022203">
    <property type="protein sequence ID" value="ATB51019.1"/>
    <property type="molecule type" value="Genomic_DNA"/>
</dbReference>
<evidence type="ECO:0000313" key="2">
    <source>
        <dbReference type="Proteomes" id="UP000217343"/>
    </source>
</evidence>
<dbReference type="Proteomes" id="UP000217343">
    <property type="component" value="Chromosome"/>
</dbReference>
<dbReference type="AlphaFoldDB" id="A0A250K4I2"/>
<gene>
    <name evidence="1" type="ORF">MYMAC_006676</name>
</gene>
<evidence type="ECO:0008006" key="3">
    <source>
        <dbReference type="Google" id="ProtNLM"/>
    </source>
</evidence>
<evidence type="ECO:0000313" key="1">
    <source>
        <dbReference type="EMBL" id="ATB51019.1"/>
    </source>
</evidence>
<protein>
    <recommendedName>
        <fullName evidence="3">Lipoprotein</fullName>
    </recommendedName>
</protein>
<proteinExistence type="predicted"/>
<dbReference type="OrthoDB" id="5382484at2"/>
<reference evidence="1 2" key="1">
    <citation type="submission" date="2017-06" db="EMBL/GenBank/DDBJ databases">
        <title>Sequencing and comparative analysis of myxobacterial genomes.</title>
        <authorList>
            <person name="Rupp O."/>
            <person name="Goesmann A."/>
            <person name="Sogaard-Andersen L."/>
        </authorList>
    </citation>
    <scope>NUCLEOTIDE SEQUENCE [LARGE SCALE GENOMIC DNA]</scope>
    <source>
        <strain evidence="1 2">DSM 14697</strain>
    </source>
</reference>
<dbReference type="KEGG" id="mmas:MYMAC_006676"/>
<organism evidence="1 2">
    <name type="scientific">Corallococcus macrosporus DSM 14697</name>
    <dbReference type="NCBI Taxonomy" id="1189310"/>
    <lineage>
        <taxon>Bacteria</taxon>
        <taxon>Pseudomonadati</taxon>
        <taxon>Myxococcota</taxon>
        <taxon>Myxococcia</taxon>
        <taxon>Myxococcales</taxon>
        <taxon>Cystobacterineae</taxon>
        <taxon>Myxococcaceae</taxon>
        <taxon>Corallococcus</taxon>
    </lineage>
</organism>
<name>A0A250K4I2_9BACT</name>
<keyword evidence="2" id="KW-1185">Reference proteome</keyword>
<dbReference type="RefSeq" id="WP_095961039.1">
    <property type="nucleotide sequence ID" value="NZ_CP022203.1"/>
</dbReference>